<evidence type="ECO:0000313" key="3">
    <source>
        <dbReference type="Proteomes" id="UP000472262"/>
    </source>
</evidence>
<evidence type="ECO:0000313" key="2">
    <source>
        <dbReference type="Ensembl" id="ENSSGRP00000001709.1"/>
    </source>
</evidence>
<dbReference type="InterPro" id="IPR001304">
    <property type="entry name" value="C-type_lectin-like"/>
</dbReference>
<dbReference type="InParanoid" id="A0A672JYS6"/>
<dbReference type="Pfam" id="PF00059">
    <property type="entry name" value="Lectin_C"/>
    <property type="match status" value="1"/>
</dbReference>
<reference evidence="2" key="1">
    <citation type="submission" date="2025-08" db="UniProtKB">
        <authorList>
            <consortium name="Ensembl"/>
        </authorList>
    </citation>
    <scope>IDENTIFICATION</scope>
</reference>
<dbReference type="AlphaFoldDB" id="A0A672JYS6"/>
<dbReference type="PROSITE" id="PS50041">
    <property type="entry name" value="C_TYPE_LECTIN_2"/>
    <property type="match status" value="2"/>
</dbReference>
<protein>
    <recommendedName>
        <fullName evidence="1">C-type lectin domain-containing protein</fullName>
    </recommendedName>
</protein>
<feature type="domain" description="C-type lectin" evidence="1">
    <location>
        <begin position="6"/>
        <end position="77"/>
    </location>
</feature>
<name>A0A672JYS6_SINGR</name>
<evidence type="ECO:0000259" key="1">
    <source>
        <dbReference type="PROSITE" id="PS50041"/>
    </source>
</evidence>
<sequence>ENYIDLVTLSDQADMEELLGLDSFTYTESAWIGLKKSGSKQWRWALADPQFYQEGETEYRNWATKEEEVVIEYEDCLIPAGHFAYIGLFKDDYIWSDNSTSSFRNWDPDQPDESGECVAQRLRDSRLWDDQTCSAQKPFFCSACV</sequence>
<keyword evidence="3" id="KW-1185">Reference proteome</keyword>
<dbReference type="SUPFAM" id="SSF56436">
    <property type="entry name" value="C-type lectin-like"/>
    <property type="match status" value="2"/>
</dbReference>
<dbReference type="Gene3D" id="3.10.100.10">
    <property type="entry name" value="Mannose-Binding Protein A, subunit A"/>
    <property type="match status" value="2"/>
</dbReference>
<dbReference type="PANTHER" id="PTHR45784">
    <property type="entry name" value="C-TYPE LECTIN DOMAIN FAMILY 20 MEMBER A-RELATED"/>
    <property type="match status" value="1"/>
</dbReference>
<feature type="domain" description="C-type lectin" evidence="1">
    <location>
        <begin position="85"/>
        <end position="142"/>
    </location>
</feature>
<dbReference type="PANTHER" id="PTHR45784:SF3">
    <property type="entry name" value="C-TYPE LECTIN DOMAIN FAMILY 4 MEMBER K-LIKE-RELATED"/>
    <property type="match status" value="1"/>
</dbReference>
<dbReference type="Proteomes" id="UP000472262">
    <property type="component" value="Unassembled WGS sequence"/>
</dbReference>
<dbReference type="InterPro" id="IPR016187">
    <property type="entry name" value="CTDL_fold"/>
</dbReference>
<accession>A0A672JYS6</accession>
<dbReference type="InterPro" id="IPR016186">
    <property type="entry name" value="C-type_lectin-like/link_sf"/>
</dbReference>
<proteinExistence type="predicted"/>
<dbReference type="Ensembl" id="ENSSGRT00000001853.1">
    <property type="protein sequence ID" value="ENSSGRP00000001709.1"/>
    <property type="gene ID" value="ENSSGRG00000000979.1"/>
</dbReference>
<organism evidence="2 3">
    <name type="scientific">Sinocyclocheilus grahami</name>
    <name type="common">Dianchi golden-line fish</name>
    <name type="synonym">Barbus grahami</name>
    <dbReference type="NCBI Taxonomy" id="75366"/>
    <lineage>
        <taxon>Eukaryota</taxon>
        <taxon>Metazoa</taxon>
        <taxon>Chordata</taxon>
        <taxon>Craniata</taxon>
        <taxon>Vertebrata</taxon>
        <taxon>Euteleostomi</taxon>
        <taxon>Actinopterygii</taxon>
        <taxon>Neopterygii</taxon>
        <taxon>Teleostei</taxon>
        <taxon>Ostariophysi</taxon>
        <taxon>Cypriniformes</taxon>
        <taxon>Cyprinidae</taxon>
        <taxon>Cyprininae</taxon>
        <taxon>Sinocyclocheilus</taxon>
    </lineage>
</organism>
<reference evidence="2" key="2">
    <citation type="submission" date="2025-09" db="UniProtKB">
        <authorList>
            <consortium name="Ensembl"/>
        </authorList>
    </citation>
    <scope>IDENTIFICATION</scope>
</reference>